<organism evidence="1">
    <name type="scientific">uncultured Thermomicrobiales bacterium</name>
    <dbReference type="NCBI Taxonomy" id="1645740"/>
    <lineage>
        <taxon>Bacteria</taxon>
        <taxon>Pseudomonadati</taxon>
        <taxon>Thermomicrobiota</taxon>
        <taxon>Thermomicrobia</taxon>
        <taxon>Thermomicrobiales</taxon>
        <taxon>environmental samples</taxon>
    </lineage>
</organism>
<name>A0A6J4UPQ1_9BACT</name>
<gene>
    <name evidence="1" type="ORF">AVDCRST_MAG88-1050</name>
</gene>
<accession>A0A6J4UPQ1</accession>
<reference evidence="1" key="1">
    <citation type="submission" date="2020-02" db="EMBL/GenBank/DDBJ databases">
        <authorList>
            <person name="Meier V. D."/>
        </authorList>
    </citation>
    <scope>NUCLEOTIDE SEQUENCE</scope>
    <source>
        <strain evidence="1">AVDCRST_MAG88</strain>
    </source>
</reference>
<protein>
    <submittedName>
        <fullName evidence="1">Uncharacterized protein</fullName>
    </submittedName>
</protein>
<evidence type="ECO:0000313" key="1">
    <source>
        <dbReference type="EMBL" id="CAA9555157.1"/>
    </source>
</evidence>
<dbReference type="EMBL" id="CADCWM010000365">
    <property type="protein sequence ID" value="CAA9555157.1"/>
    <property type="molecule type" value="Genomic_DNA"/>
</dbReference>
<dbReference type="AlphaFoldDB" id="A0A6J4UPQ1"/>
<sequence>MIIERRQDPATLGEAWRERWRRRARFTHRHCRKTDLQDAWRHILQHALRVSPDALARGTA</sequence>
<proteinExistence type="predicted"/>